<dbReference type="EMBL" id="JAAIUW010000008">
    <property type="protein sequence ID" value="KAF7818606.1"/>
    <property type="molecule type" value="Genomic_DNA"/>
</dbReference>
<evidence type="ECO:0000313" key="2">
    <source>
        <dbReference type="Proteomes" id="UP000634136"/>
    </source>
</evidence>
<comment type="caution">
    <text evidence="1">The sequence shown here is derived from an EMBL/GenBank/DDBJ whole genome shotgun (WGS) entry which is preliminary data.</text>
</comment>
<evidence type="ECO:0000313" key="1">
    <source>
        <dbReference type="EMBL" id="KAF7818606.1"/>
    </source>
</evidence>
<accession>A0A834TC74</accession>
<protein>
    <submittedName>
        <fullName evidence="1">Uncharacterized protein</fullName>
    </submittedName>
</protein>
<organism evidence="1 2">
    <name type="scientific">Senna tora</name>
    <dbReference type="NCBI Taxonomy" id="362788"/>
    <lineage>
        <taxon>Eukaryota</taxon>
        <taxon>Viridiplantae</taxon>
        <taxon>Streptophyta</taxon>
        <taxon>Embryophyta</taxon>
        <taxon>Tracheophyta</taxon>
        <taxon>Spermatophyta</taxon>
        <taxon>Magnoliopsida</taxon>
        <taxon>eudicotyledons</taxon>
        <taxon>Gunneridae</taxon>
        <taxon>Pentapetalae</taxon>
        <taxon>rosids</taxon>
        <taxon>fabids</taxon>
        <taxon>Fabales</taxon>
        <taxon>Fabaceae</taxon>
        <taxon>Caesalpinioideae</taxon>
        <taxon>Cassia clade</taxon>
        <taxon>Senna</taxon>
    </lineage>
</organism>
<name>A0A834TC74_9FABA</name>
<proteinExistence type="predicted"/>
<reference evidence="1" key="1">
    <citation type="submission" date="2020-09" db="EMBL/GenBank/DDBJ databases">
        <title>Genome-Enabled Discovery of Anthraquinone Biosynthesis in Senna tora.</title>
        <authorList>
            <person name="Kang S.-H."/>
            <person name="Pandey R.P."/>
            <person name="Lee C.-M."/>
            <person name="Sim J.-S."/>
            <person name="Jeong J.-T."/>
            <person name="Choi B.-S."/>
            <person name="Jung M."/>
            <person name="Ginzburg D."/>
            <person name="Zhao K."/>
            <person name="Won S.Y."/>
            <person name="Oh T.-J."/>
            <person name="Yu Y."/>
            <person name="Kim N.-H."/>
            <person name="Lee O.R."/>
            <person name="Lee T.-H."/>
            <person name="Bashyal P."/>
            <person name="Kim T.-S."/>
            <person name="Lee W.-H."/>
            <person name="Kawkins C."/>
            <person name="Kim C.-K."/>
            <person name="Kim J.S."/>
            <person name="Ahn B.O."/>
            <person name="Rhee S.Y."/>
            <person name="Sohng J.K."/>
        </authorList>
    </citation>
    <scope>NUCLEOTIDE SEQUENCE</scope>
    <source>
        <tissue evidence="1">Leaf</tissue>
    </source>
</reference>
<sequence length="48" mass="5413">MVMGWNCTTSSSKKNLLTGFTQLKVGLSWRHCVRARNPTQMSIAITEE</sequence>
<dbReference type="Proteomes" id="UP000634136">
    <property type="component" value="Unassembled WGS sequence"/>
</dbReference>
<gene>
    <name evidence="1" type="ORF">G2W53_024061</name>
</gene>
<dbReference type="AlphaFoldDB" id="A0A834TC74"/>
<keyword evidence="2" id="KW-1185">Reference proteome</keyword>